<evidence type="ECO:0000256" key="4">
    <source>
        <dbReference type="SAM" id="MobiDB-lite"/>
    </source>
</evidence>
<sequence>MVAGDYCGRALGNKEGYPETEQGQNKAPKEWELEEETEKPKIHLQGSNGKNPPPITSGAAAKESGDSPGDREEMEKQTRKDLREGERGNKREESVLSFKRRTSKKHHFVLSGIEETTPDTESVENPSEKDELKQKNGKTQKDTKLSRETEESHLPLQRSKSVDHPPNLKGDTIPWRILRETHSLDTPAPYFLSDLRLVLLGQTGAGKSAAGNTVLGAELFSSEASSSAVTRHSEKRKGQVARRRVAVVDTPDWIHTELSQEEVKKDVGLCINLSSPGPHAFLLVIPVGRSSGVEKSLLEMVQEIFGEGAVEHTLVLFTHMDELKGKTIEEFLQEGSKDLKWLVERCGNRYHVLNNNNTDDRSQVTELLEKVEQVVAGNKGSNYSSEMYQQAEAQIKQRQEEILRERAEVKQREEEGLREKHHEEAQCYLRKMEAEIQNQTERITVVEEWIAELEERKKEERDGERRIALDEAIKTRKEQREQLEEETGKLREEQKKERRRREDRQRGEIEELRDQYEQKAREEAERCGEIFQPVNTLTARALAARQEHVKYRREIEELRQRYEEKVREVERYKELLQEVSASAAESTPAADLQTPPPGAALGAYIGAKIGTAVVEAETRVKRLFHRE</sequence>
<dbReference type="CDD" id="cd01852">
    <property type="entry name" value="AIG1"/>
    <property type="match status" value="1"/>
</dbReference>
<dbReference type="InterPro" id="IPR045058">
    <property type="entry name" value="GIMA/IAN/Toc"/>
</dbReference>
<dbReference type="Pfam" id="PF04548">
    <property type="entry name" value="AIG1"/>
    <property type="match status" value="1"/>
</dbReference>
<dbReference type="SUPFAM" id="SSF52540">
    <property type="entry name" value="P-loop containing nucleoside triphosphate hydrolases"/>
    <property type="match status" value="1"/>
</dbReference>
<dbReference type="Proteomes" id="UP000736164">
    <property type="component" value="Unassembled WGS sequence"/>
</dbReference>
<feature type="non-terminal residue" evidence="6">
    <location>
        <position position="627"/>
    </location>
</feature>
<organism evidence="6 7">
    <name type="scientific">Atractosteus spatula</name>
    <name type="common">Alligator gar</name>
    <name type="synonym">Lepisosteus spatula</name>
    <dbReference type="NCBI Taxonomy" id="7917"/>
    <lineage>
        <taxon>Eukaryota</taxon>
        <taxon>Metazoa</taxon>
        <taxon>Chordata</taxon>
        <taxon>Craniata</taxon>
        <taxon>Vertebrata</taxon>
        <taxon>Euteleostomi</taxon>
        <taxon>Actinopterygii</taxon>
        <taxon>Neopterygii</taxon>
        <taxon>Holostei</taxon>
        <taxon>Semionotiformes</taxon>
        <taxon>Lepisosteidae</taxon>
        <taxon>Atractosteus</taxon>
    </lineage>
</organism>
<dbReference type="FunFam" id="3.40.50.300:FF:002274">
    <property type="entry name" value="Si:dkeyp-69e1.8"/>
    <property type="match status" value="1"/>
</dbReference>
<dbReference type="AlphaFoldDB" id="A0A8J7THR7"/>
<evidence type="ECO:0000259" key="5">
    <source>
        <dbReference type="PROSITE" id="PS51720"/>
    </source>
</evidence>
<protein>
    <submittedName>
        <fullName evidence="6">GIMA7 GTPase</fullName>
    </submittedName>
</protein>
<feature type="region of interest" description="Disordered" evidence="4">
    <location>
        <begin position="477"/>
        <end position="506"/>
    </location>
</feature>
<dbReference type="GO" id="GO:0005525">
    <property type="term" value="F:GTP binding"/>
    <property type="evidence" value="ECO:0007669"/>
    <property type="project" value="UniProtKB-KW"/>
</dbReference>
<dbReference type="EMBL" id="JAAWVO010065167">
    <property type="protein sequence ID" value="MBN3323441.1"/>
    <property type="molecule type" value="Genomic_DNA"/>
</dbReference>
<dbReference type="PANTHER" id="PTHR10903">
    <property type="entry name" value="GTPASE, IMAP FAMILY MEMBER-RELATED"/>
    <property type="match status" value="1"/>
</dbReference>
<feature type="domain" description="AIG1-type G" evidence="5">
    <location>
        <begin position="192"/>
        <end position="392"/>
    </location>
</feature>
<dbReference type="PANTHER" id="PTHR10903:SF107">
    <property type="entry name" value="GTPASE IMAP FAMILY MEMBER 4-LIKE-RELATED"/>
    <property type="match status" value="1"/>
</dbReference>
<comment type="caution">
    <text evidence="6">The sequence shown here is derived from an EMBL/GenBank/DDBJ whole genome shotgun (WGS) entry which is preliminary data.</text>
</comment>
<reference evidence="6" key="1">
    <citation type="journal article" date="2021" name="Cell">
        <title>Tracing the genetic footprints of vertebrate landing in non-teleost ray-finned fishes.</title>
        <authorList>
            <person name="Bi X."/>
            <person name="Wang K."/>
            <person name="Yang L."/>
            <person name="Pan H."/>
            <person name="Jiang H."/>
            <person name="Wei Q."/>
            <person name="Fang M."/>
            <person name="Yu H."/>
            <person name="Zhu C."/>
            <person name="Cai Y."/>
            <person name="He Y."/>
            <person name="Gan X."/>
            <person name="Zeng H."/>
            <person name="Yu D."/>
            <person name="Zhu Y."/>
            <person name="Jiang H."/>
            <person name="Qiu Q."/>
            <person name="Yang H."/>
            <person name="Zhang Y.E."/>
            <person name="Wang W."/>
            <person name="Zhu M."/>
            <person name="He S."/>
            <person name="Zhang G."/>
        </authorList>
    </citation>
    <scope>NUCLEOTIDE SEQUENCE</scope>
    <source>
        <strain evidence="6">Allg_001</strain>
    </source>
</reference>
<proteinExistence type="inferred from homology"/>
<feature type="region of interest" description="Disordered" evidence="4">
    <location>
        <begin position="1"/>
        <end position="167"/>
    </location>
</feature>
<evidence type="ECO:0000256" key="3">
    <source>
        <dbReference type="ARBA" id="ARBA00023134"/>
    </source>
</evidence>
<evidence type="ECO:0000256" key="1">
    <source>
        <dbReference type="ARBA" id="ARBA00008535"/>
    </source>
</evidence>
<keyword evidence="7" id="KW-1185">Reference proteome</keyword>
<evidence type="ECO:0000256" key="2">
    <source>
        <dbReference type="ARBA" id="ARBA00022741"/>
    </source>
</evidence>
<name>A0A8J7THR7_ATRSP</name>
<dbReference type="PROSITE" id="PS51720">
    <property type="entry name" value="G_AIG1"/>
    <property type="match status" value="1"/>
</dbReference>
<dbReference type="InterPro" id="IPR006703">
    <property type="entry name" value="G_AIG1"/>
</dbReference>
<accession>A0A8J7THR7</accession>
<evidence type="ECO:0000313" key="7">
    <source>
        <dbReference type="Proteomes" id="UP000736164"/>
    </source>
</evidence>
<keyword evidence="3" id="KW-0342">GTP-binding</keyword>
<gene>
    <name evidence="6" type="primary">Gimap7_0</name>
    <name evidence="6" type="ORF">GTO95_0000198</name>
</gene>
<feature type="compositionally biased region" description="Basic residues" evidence="4">
    <location>
        <begin position="98"/>
        <end position="108"/>
    </location>
</feature>
<feature type="non-terminal residue" evidence="6">
    <location>
        <position position="1"/>
    </location>
</feature>
<dbReference type="InterPro" id="IPR027417">
    <property type="entry name" value="P-loop_NTPase"/>
</dbReference>
<keyword evidence="2" id="KW-0547">Nucleotide-binding</keyword>
<feature type="compositionally biased region" description="Basic and acidic residues" evidence="4">
    <location>
        <begin position="126"/>
        <end position="153"/>
    </location>
</feature>
<feature type="compositionally biased region" description="Basic and acidic residues" evidence="4">
    <location>
        <begin position="63"/>
        <end position="94"/>
    </location>
</feature>
<dbReference type="Gene3D" id="3.40.50.300">
    <property type="entry name" value="P-loop containing nucleotide triphosphate hydrolases"/>
    <property type="match status" value="1"/>
</dbReference>
<evidence type="ECO:0000313" key="6">
    <source>
        <dbReference type="EMBL" id="MBN3323441.1"/>
    </source>
</evidence>
<comment type="similarity">
    <text evidence="1">Belongs to the TRAFAC class TrmE-Era-EngA-EngB-Septin-like GTPase superfamily. AIG1/Toc34/Toc159-like paraseptin GTPase family. IAN subfamily.</text>
</comment>